<dbReference type="PANTHER" id="PTHR43877:SF2">
    <property type="entry name" value="AMINOALKYLPHOSPHONATE N-ACETYLTRANSFERASE-RELATED"/>
    <property type="match status" value="1"/>
</dbReference>
<name>A0ABY3SHG7_9BACL</name>
<reference evidence="4 5" key="1">
    <citation type="journal article" date="2024" name="Int. J. Syst. Evol. Microbiol.">
        <title>Paenibacillus hexagrammi sp. nov., a novel bacterium isolated from the gut content of Hexagrammos agrammus.</title>
        <authorList>
            <person name="Jung H.K."/>
            <person name="Kim D.G."/>
            <person name="Zin H."/>
            <person name="Park J."/>
            <person name="Jung H."/>
            <person name="Kim Y.O."/>
            <person name="Kong H.J."/>
            <person name="Kim J.W."/>
            <person name="Kim Y.S."/>
        </authorList>
    </citation>
    <scope>NUCLEOTIDE SEQUENCE [LARGE SCALE GENOMIC DNA]</scope>
    <source>
        <strain evidence="4 5">YPD9-1</strain>
    </source>
</reference>
<proteinExistence type="predicted"/>
<keyword evidence="5" id="KW-1185">Reference proteome</keyword>
<dbReference type="InterPro" id="IPR050832">
    <property type="entry name" value="Bact_Acetyltransf"/>
</dbReference>
<sequence length="145" mass="16779">MDYVIREAVSEDTKEISKLMSQLTGKVIAPLHIENRLHFIRSSPFDSLFVCVEDGCIQGTLGFRIRENLEEVTRYGEVSVIVVDEEAKRKGIGRILMEYAEQLAVEHECVGLWLVSGFQREDEAHNFYKQLGFEETGYRFVKRFL</sequence>
<evidence type="ECO:0000259" key="3">
    <source>
        <dbReference type="PROSITE" id="PS51186"/>
    </source>
</evidence>
<evidence type="ECO:0000256" key="2">
    <source>
        <dbReference type="ARBA" id="ARBA00023315"/>
    </source>
</evidence>
<dbReference type="InterPro" id="IPR000182">
    <property type="entry name" value="GNAT_dom"/>
</dbReference>
<dbReference type="CDD" id="cd04301">
    <property type="entry name" value="NAT_SF"/>
    <property type="match status" value="1"/>
</dbReference>
<dbReference type="Pfam" id="PF00583">
    <property type="entry name" value="Acetyltransf_1"/>
    <property type="match status" value="1"/>
</dbReference>
<evidence type="ECO:0000256" key="1">
    <source>
        <dbReference type="ARBA" id="ARBA00022679"/>
    </source>
</evidence>
<dbReference type="PROSITE" id="PS51186">
    <property type="entry name" value="GNAT"/>
    <property type="match status" value="1"/>
</dbReference>
<accession>A0ABY3SHG7</accession>
<feature type="domain" description="N-acetyltransferase" evidence="3">
    <location>
        <begin position="3"/>
        <end position="145"/>
    </location>
</feature>
<dbReference type="SUPFAM" id="SSF55729">
    <property type="entry name" value="Acyl-CoA N-acyltransferases (Nat)"/>
    <property type="match status" value="1"/>
</dbReference>
<evidence type="ECO:0000313" key="5">
    <source>
        <dbReference type="Proteomes" id="UP001649230"/>
    </source>
</evidence>
<keyword evidence="2" id="KW-0012">Acyltransferase</keyword>
<keyword evidence="1" id="KW-0808">Transferase</keyword>
<dbReference type="EMBL" id="CP090978">
    <property type="protein sequence ID" value="UJF33488.1"/>
    <property type="molecule type" value="Genomic_DNA"/>
</dbReference>
<protein>
    <submittedName>
        <fullName evidence="4">GNAT family N-acetyltransferase</fullName>
    </submittedName>
</protein>
<gene>
    <name evidence="4" type="ORF">L0M14_28980</name>
</gene>
<dbReference type="Proteomes" id="UP001649230">
    <property type="component" value="Chromosome"/>
</dbReference>
<dbReference type="RefSeq" id="WP_235119857.1">
    <property type="nucleotide sequence ID" value="NZ_CP090978.1"/>
</dbReference>
<evidence type="ECO:0000313" key="4">
    <source>
        <dbReference type="EMBL" id="UJF33488.1"/>
    </source>
</evidence>
<organism evidence="4 5">
    <name type="scientific">Paenibacillus hexagrammi</name>
    <dbReference type="NCBI Taxonomy" id="2908839"/>
    <lineage>
        <taxon>Bacteria</taxon>
        <taxon>Bacillati</taxon>
        <taxon>Bacillota</taxon>
        <taxon>Bacilli</taxon>
        <taxon>Bacillales</taxon>
        <taxon>Paenibacillaceae</taxon>
        <taxon>Paenibacillus</taxon>
    </lineage>
</organism>
<dbReference type="InterPro" id="IPR016181">
    <property type="entry name" value="Acyl_CoA_acyltransferase"/>
</dbReference>
<dbReference type="PANTHER" id="PTHR43877">
    <property type="entry name" value="AMINOALKYLPHOSPHONATE N-ACETYLTRANSFERASE-RELATED-RELATED"/>
    <property type="match status" value="1"/>
</dbReference>
<dbReference type="Gene3D" id="3.40.630.30">
    <property type="match status" value="1"/>
</dbReference>